<dbReference type="InterPro" id="IPR050122">
    <property type="entry name" value="RTK"/>
</dbReference>
<keyword evidence="12" id="KW-0675">Receptor</keyword>
<name>A0A913ZXV5_PATMI</name>
<protein>
    <recommendedName>
        <fullName evidence="2">receptor protein-tyrosine kinase</fullName>
        <ecNumber evidence="2">2.7.10.1</ecNumber>
    </recommendedName>
</protein>
<dbReference type="InterPro" id="IPR000719">
    <property type="entry name" value="Prot_kinase_dom"/>
</dbReference>
<evidence type="ECO:0000256" key="8">
    <source>
        <dbReference type="ARBA" id="ARBA00022840"/>
    </source>
</evidence>
<keyword evidence="9 17" id="KW-1133">Transmembrane helix</keyword>
<dbReference type="Proteomes" id="UP000887568">
    <property type="component" value="Unplaced"/>
</dbReference>
<proteinExistence type="predicted"/>
<feature type="region of interest" description="Disordered" evidence="16">
    <location>
        <begin position="292"/>
        <end position="321"/>
    </location>
</feature>
<evidence type="ECO:0000256" key="11">
    <source>
        <dbReference type="ARBA" id="ARBA00023137"/>
    </source>
</evidence>
<evidence type="ECO:0000256" key="7">
    <source>
        <dbReference type="ARBA" id="ARBA00022777"/>
    </source>
</evidence>
<evidence type="ECO:0000259" key="19">
    <source>
        <dbReference type="PROSITE" id="PS50011"/>
    </source>
</evidence>
<dbReference type="InterPro" id="IPR008266">
    <property type="entry name" value="Tyr_kinase_AS"/>
</dbReference>
<dbReference type="Gene3D" id="1.10.510.10">
    <property type="entry name" value="Transferase(Phosphotransferase) domain 1"/>
    <property type="match status" value="1"/>
</dbReference>
<evidence type="ECO:0000256" key="14">
    <source>
        <dbReference type="ARBA" id="ARBA00051243"/>
    </source>
</evidence>
<dbReference type="InterPro" id="IPR020635">
    <property type="entry name" value="Tyr_kinase_cat_dom"/>
</dbReference>
<organism evidence="20 21">
    <name type="scientific">Patiria miniata</name>
    <name type="common">Bat star</name>
    <name type="synonym">Asterina miniata</name>
    <dbReference type="NCBI Taxonomy" id="46514"/>
    <lineage>
        <taxon>Eukaryota</taxon>
        <taxon>Metazoa</taxon>
        <taxon>Echinodermata</taxon>
        <taxon>Eleutherozoa</taxon>
        <taxon>Asterozoa</taxon>
        <taxon>Asteroidea</taxon>
        <taxon>Valvatacea</taxon>
        <taxon>Valvatida</taxon>
        <taxon>Asterinidae</taxon>
        <taxon>Patiria</taxon>
    </lineage>
</organism>
<evidence type="ECO:0000256" key="3">
    <source>
        <dbReference type="ARBA" id="ARBA00022679"/>
    </source>
</evidence>
<dbReference type="GO" id="GO:0005886">
    <property type="term" value="C:plasma membrane"/>
    <property type="evidence" value="ECO:0007669"/>
    <property type="project" value="TreeGrafter"/>
</dbReference>
<dbReference type="EC" id="2.7.10.1" evidence="2"/>
<feature type="chain" id="PRO_5038008094" description="receptor protein-tyrosine kinase" evidence="18">
    <location>
        <begin position="23"/>
        <end position="623"/>
    </location>
</feature>
<dbReference type="GO" id="GO:0043235">
    <property type="term" value="C:receptor complex"/>
    <property type="evidence" value="ECO:0007669"/>
    <property type="project" value="TreeGrafter"/>
</dbReference>
<evidence type="ECO:0000256" key="2">
    <source>
        <dbReference type="ARBA" id="ARBA00011902"/>
    </source>
</evidence>
<dbReference type="PANTHER" id="PTHR24416:SF617">
    <property type="entry name" value="RET ONCOGENE, ISOFORM A"/>
    <property type="match status" value="1"/>
</dbReference>
<evidence type="ECO:0000256" key="1">
    <source>
        <dbReference type="ARBA" id="ARBA00004479"/>
    </source>
</evidence>
<comment type="subcellular location">
    <subcellularLocation>
        <location evidence="1">Membrane</location>
        <topology evidence="1">Single-pass type I membrane protein</topology>
    </subcellularLocation>
</comment>
<dbReference type="EnsemblMetazoa" id="XM_038200550.1">
    <property type="protein sequence ID" value="XP_038056478.1"/>
    <property type="gene ID" value="LOC119728318"/>
</dbReference>
<dbReference type="InterPro" id="IPR013783">
    <property type="entry name" value="Ig-like_fold"/>
</dbReference>
<evidence type="ECO:0000256" key="17">
    <source>
        <dbReference type="SAM" id="Phobius"/>
    </source>
</evidence>
<dbReference type="CDD" id="cd00192">
    <property type="entry name" value="PTKc"/>
    <property type="match status" value="1"/>
</dbReference>
<keyword evidence="4 17" id="KW-0812">Transmembrane</keyword>
<keyword evidence="13" id="KW-0325">Glycoprotein</keyword>
<evidence type="ECO:0000313" key="20">
    <source>
        <dbReference type="EnsemblMetazoa" id="XP_038056478.1"/>
    </source>
</evidence>
<dbReference type="Pfam" id="PF07714">
    <property type="entry name" value="PK_Tyr_Ser-Thr"/>
    <property type="match status" value="1"/>
</dbReference>
<dbReference type="PANTHER" id="PTHR24416">
    <property type="entry name" value="TYROSINE-PROTEIN KINASE RECEPTOR"/>
    <property type="match status" value="1"/>
</dbReference>
<keyword evidence="8 15" id="KW-0067">ATP-binding</keyword>
<dbReference type="RefSeq" id="XP_038056478.1">
    <property type="nucleotide sequence ID" value="XM_038200550.1"/>
</dbReference>
<dbReference type="PROSITE" id="PS00107">
    <property type="entry name" value="PROTEIN_KINASE_ATP"/>
    <property type="match status" value="1"/>
</dbReference>
<evidence type="ECO:0000256" key="13">
    <source>
        <dbReference type="ARBA" id="ARBA00023180"/>
    </source>
</evidence>
<evidence type="ECO:0000256" key="6">
    <source>
        <dbReference type="ARBA" id="ARBA00022741"/>
    </source>
</evidence>
<evidence type="ECO:0000256" key="18">
    <source>
        <dbReference type="SAM" id="SignalP"/>
    </source>
</evidence>
<dbReference type="GO" id="GO:0005524">
    <property type="term" value="F:ATP binding"/>
    <property type="evidence" value="ECO:0007669"/>
    <property type="project" value="UniProtKB-UniRule"/>
</dbReference>
<evidence type="ECO:0000256" key="16">
    <source>
        <dbReference type="SAM" id="MobiDB-lite"/>
    </source>
</evidence>
<dbReference type="InterPro" id="IPR017441">
    <property type="entry name" value="Protein_kinase_ATP_BS"/>
</dbReference>
<sequence>MASNTIWFTFLILGLFLPQCHLLGRKGKSGGRNSKGSCELHLTRNVSALVEGIPVQFTCSSGRYCKLGELIRLFLNGSRPIDEPIGNASSSNLSFVPDRSHSGLLLECRMHLDNVILPLIKNITLNVTFPPKRVAVSGSSMNCNQTCRAELTSWQSYEFKCQSVDSNPPCTFNWTLEDPAGRAPAITPENAISVVSKTLDAGWDATSSVRLEALLDYHRRILRCSVLHPNNLTVFREISLELRVNTVGIATIIIVGCSLVLLVALCILAYAAYIAAMYIHFVIARKRKKKRTITPPEPDQSSAVQGENDSPVEIEDSLPEHNAPNARRFERDRITFLHKLGEGAFGVVYKGLADGIIQEGKQETVAVKMLKAREPRSGEVSDFMKEVDICRTLEKHPFVIMTLGCCVEQEPYCLIFEYAPNGNLANFLKEKKREWRQKSHVAPISSNQIIKFACQIASGMHYLSSMKIVHRDLAARNILLGEDLICKVSDFGFSRDVIAEDFYKMSSSGAVPLRWMALESIVDNIYTSKSDVWSYGILLWEMVTMGVHPYPGIEVSDIIDALQNGRRLPKPSHCGDKLYTIMKECWHPTPTSRPNFDSILNNVDPMSKNPSKYLQMSKFTEEY</sequence>
<dbReference type="GeneID" id="119728318"/>
<keyword evidence="7" id="KW-0418">Kinase</keyword>
<comment type="catalytic activity">
    <reaction evidence="14">
        <text>L-tyrosyl-[protein] + ATP = O-phospho-L-tyrosyl-[protein] + ADP + H(+)</text>
        <dbReference type="Rhea" id="RHEA:10596"/>
        <dbReference type="Rhea" id="RHEA-COMP:10136"/>
        <dbReference type="Rhea" id="RHEA-COMP:20101"/>
        <dbReference type="ChEBI" id="CHEBI:15378"/>
        <dbReference type="ChEBI" id="CHEBI:30616"/>
        <dbReference type="ChEBI" id="CHEBI:46858"/>
        <dbReference type="ChEBI" id="CHEBI:61978"/>
        <dbReference type="ChEBI" id="CHEBI:456216"/>
        <dbReference type="EC" id="2.7.10.1"/>
    </reaction>
</comment>
<evidence type="ECO:0000256" key="15">
    <source>
        <dbReference type="PROSITE-ProRule" id="PRU10141"/>
    </source>
</evidence>
<dbReference type="GO" id="GO:0007169">
    <property type="term" value="P:cell surface receptor protein tyrosine kinase signaling pathway"/>
    <property type="evidence" value="ECO:0007669"/>
    <property type="project" value="TreeGrafter"/>
</dbReference>
<dbReference type="InterPro" id="IPR011009">
    <property type="entry name" value="Kinase-like_dom_sf"/>
</dbReference>
<evidence type="ECO:0000256" key="12">
    <source>
        <dbReference type="ARBA" id="ARBA00023170"/>
    </source>
</evidence>
<reference evidence="20" key="1">
    <citation type="submission" date="2022-11" db="UniProtKB">
        <authorList>
            <consortium name="EnsemblMetazoa"/>
        </authorList>
    </citation>
    <scope>IDENTIFICATION</scope>
</reference>
<feature type="binding site" evidence="15">
    <location>
        <position position="368"/>
    </location>
    <ligand>
        <name>ATP</name>
        <dbReference type="ChEBI" id="CHEBI:30616"/>
    </ligand>
</feature>
<feature type="compositionally biased region" description="Polar residues" evidence="16">
    <location>
        <begin position="299"/>
        <end position="308"/>
    </location>
</feature>
<dbReference type="OMA" id="YEMSSNG"/>
<feature type="domain" description="Protein kinase" evidence="19">
    <location>
        <begin position="334"/>
        <end position="607"/>
    </location>
</feature>
<feature type="signal peptide" evidence="18">
    <location>
        <begin position="1"/>
        <end position="22"/>
    </location>
</feature>
<keyword evidence="3" id="KW-0808">Transferase</keyword>
<evidence type="ECO:0000256" key="4">
    <source>
        <dbReference type="ARBA" id="ARBA00022692"/>
    </source>
</evidence>
<keyword evidence="11" id="KW-0829">Tyrosine-protein kinase</keyword>
<dbReference type="PROSITE" id="PS50011">
    <property type="entry name" value="PROTEIN_KINASE_DOM"/>
    <property type="match status" value="1"/>
</dbReference>
<feature type="transmembrane region" description="Helical" evidence="17">
    <location>
        <begin position="248"/>
        <end position="281"/>
    </location>
</feature>
<dbReference type="PRINTS" id="PR00109">
    <property type="entry name" value="TYRKINASE"/>
</dbReference>
<evidence type="ECO:0000256" key="9">
    <source>
        <dbReference type="ARBA" id="ARBA00022989"/>
    </source>
</evidence>
<keyword evidence="6 15" id="KW-0547">Nucleotide-binding</keyword>
<dbReference type="OrthoDB" id="5984265at2759"/>
<evidence type="ECO:0000256" key="5">
    <source>
        <dbReference type="ARBA" id="ARBA00022729"/>
    </source>
</evidence>
<keyword evidence="5 18" id="KW-0732">Signal</keyword>
<evidence type="ECO:0000313" key="21">
    <source>
        <dbReference type="Proteomes" id="UP000887568"/>
    </source>
</evidence>
<dbReference type="PROSITE" id="PS00109">
    <property type="entry name" value="PROTEIN_KINASE_TYR"/>
    <property type="match status" value="1"/>
</dbReference>
<dbReference type="AlphaFoldDB" id="A0A913ZXV5"/>
<keyword evidence="21" id="KW-1185">Reference proteome</keyword>
<accession>A0A913ZXV5</accession>
<dbReference type="FunFam" id="1.10.510.10:FF:000190">
    <property type="entry name" value="Proto-oncogene tyrosine-protein kinase receptor Ret"/>
    <property type="match status" value="1"/>
</dbReference>
<keyword evidence="10 17" id="KW-0472">Membrane</keyword>
<dbReference type="SMART" id="SM00219">
    <property type="entry name" value="TyrKc"/>
    <property type="match status" value="1"/>
</dbReference>
<dbReference type="SUPFAM" id="SSF56112">
    <property type="entry name" value="Protein kinase-like (PK-like)"/>
    <property type="match status" value="1"/>
</dbReference>
<dbReference type="Gene3D" id="2.60.40.10">
    <property type="entry name" value="Immunoglobulins"/>
    <property type="match status" value="2"/>
</dbReference>
<dbReference type="GO" id="GO:0004714">
    <property type="term" value="F:transmembrane receptor protein tyrosine kinase activity"/>
    <property type="evidence" value="ECO:0007669"/>
    <property type="project" value="UniProtKB-EC"/>
</dbReference>
<dbReference type="InterPro" id="IPR001245">
    <property type="entry name" value="Ser-Thr/Tyr_kinase_cat_dom"/>
</dbReference>
<evidence type="ECO:0000256" key="10">
    <source>
        <dbReference type="ARBA" id="ARBA00023136"/>
    </source>
</evidence>
<dbReference type="Gene3D" id="3.30.200.20">
    <property type="entry name" value="Phosphorylase Kinase, domain 1"/>
    <property type="match status" value="1"/>
</dbReference>